<evidence type="ECO:0000256" key="4">
    <source>
        <dbReference type="ARBA" id="ARBA00022989"/>
    </source>
</evidence>
<dbReference type="AlphaFoldDB" id="A0A8S9VEV4"/>
<dbReference type="Pfam" id="PF01061">
    <property type="entry name" value="ABC2_membrane"/>
    <property type="match status" value="1"/>
</dbReference>
<feature type="signal peptide" evidence="7">
    <location>
        <begin position="1"/>
        <end position="20"/>
    </location>
</feature>
<feature type="domain" description="ABC-2 type transporter transmembrane" evidence="8">
    <location>
        <begin position="6"/>
        <end position="79"/>
    </location>
</feature>
<keyword evidence="7" id="KW-0732">Signal</keyword>
<protein>
    <submittedName>
        <fullName evidence="9">ABC-2 type transporter</fullName>
    </submittedName>
</protein>
<dbReference type="GO" id="GO:0140359">
    <property type="term" value="F:ABC-type transporter activity"/>
    <property type="evidence" value="ECO:0007669"/>
    <property type="project" value="InterPro"/>
</dbReference>
<feature type="chain" id="PRO_5035720545" evidence="7">
    <location>
        <begin position="21"/>
        <end position="146"/>
    </location>
</feature>
<evidence type="ECO:0000256" key="2">
    <source>
        <dbReference type="ARBA" id="ARBA00022448"/>
    </source>
</evidence>
<evidence type="ECO:0000256" key="5">
    <source>
        <dbReference type="ARBA" id="ARBA00023136"/>
    </source>
</evidence>
<proteinExistence type="predicted"/>
<feature type="transmembrane region" description="Helical" evidence="6">
    <location>
        <begin position="32"/>
        <end position="50"/>
    </location>
</feature>
<comment type="caution">
    <text evidence="9">The sequence shown here is derived from an EMBL/GenBank/DDBJ whole genome shotgun (WGS) entry which is preliminary data.</text>
</comment>
<dbReference type="GO" id="GO:0016020">
    <property type="term" value="C:membrane"/>
    <property type="evidence" value="ECO:0007669"/>
    <property type="project" value="UniProtKB-SubCell"/>
</dbReference>
<organism evidence="9 10">
    <name type="scientific">Phytophthora infestans</name>
    <name type="common">Potato late blight agent</name>
    <name type="synonym">Botrytis infestans</name>
    <dbReference type="NCBI Taxonomy" id="4787"/>
    <lineage>
        <taxon>Eukaryota</taxon>
        <taxon>Sar</taxon>
        <taxon>Stramenopiles</taxon>
        <taxon>Oomycota</taxon>
        <taxon>Peronosporomycetes</taxon>
        <taxon>Peronosporales</taxon>
        <taxon>Peronosporaceae</taxon>
        <taxon>Phytophthora</taxon>
    </lineage>
</organism>
<evidence type="ECO:0000256" key="7">
    <source>
        <dbReference type="SAM" id="SignalP"/>
    </source>
</evidence>
<dbReference type="Proteomes" id="UP000704712">
    <property type="component" value="Unassembled WGS sequence"/>
</dbReference>
<feature type="transmembrane region" description="Helical" evidence="6">
    <location>
        <begin position="120"/>
        <end position="140"/>
    </location>
</feature>
<evidence type="ECO:0000256" key="1">
    <source>
        <dbReference type="ARBA" id="ARBA00004141"/>
    </source>
</evidence>
<keyword evidence="3 6" id="KW-0812">Transmembrane</keyword>
<keyword evidence="5 6" id="KW-0472">Membrane</keyword>
<evidence type="ECO:0000256" key="6">
    <source>
        <dbReference type="SAM" id="Phobius"/>
    </source>
</evidence>
<evidence type="ECO:0000313" key="9">
    <source>
        <dbReference type="EMBL" id="KAF4149994.1"/>
    </source>
</evidence>
<keyword evidence="2" id="KW-0813">Transport</keyword>
<accession>A0A8S9VEV4</accession>
<dbReference type="EMBL" id="JAACNO010000103">
    <property type="protein sequence ID" value="KAF4149994.1"/>
    <property type="molecule type" value="Genomic_DNA"/>
</dbReference>
<reference evidence="9" key="1">
    <citation type="submission" date="2020-03" db="EMBL/GenBank/DDBJ databases">
        <title>Hybrid Assembly of Korean Phytophthora infestans isolates.</title>
        <authorList>
            <person name="Prokchorchik M."/>
            <person name="Lee Y."/>
            <person name="Seo J."/>
            <person name="Cho J.-H."/>
            <person name="Park Y.-E."/>
            <person name="Jang D.-C."/>
            <person name="Im J.-S."/>
            <person name="Choi J.-G."/>
            <person name="Park H.-J."/>
            <person name="Lee G.-B."/>
            <person name="Lee Y.-G."/>
            <person name="Hong S.-Y."/>
            <person name="Cho K."/>
            <person name="Sohn K.H."/>
        </authorList>
    </citation>
    <scope>NUCLEOTIDE SEQUENCE</scope>
    <source>
        <strain evidence="9">KR_2_A2</strain>
    </source>
</reference>
<dbReference type="InterPro" id="IPR013525">
    <property type="entry name" value="ABC2_TM"/>
</dbReference>
<evidence type="ECO:0000259" key="8">
    <source>
        <dbReference type="Pfam" id="PF01061"/>
    </source>
</evidence>
<gene>
    <name evidence="9" type="ORF">GN958_ATG00787</name>
</gene>
<evidence type="ECO:0000313" key="10">
    <source>
        <dbReference type="Proteomes" id="UP000704712"/>
    </source>
</evidence>
<keyword evidence="4 6" id="KW-1133">Transmembrane helix</keyword>
<name>A0A8S9VEV4_PHYIN</name>
<sequence length="146" mass="16065">MYIQMQLVLILLHSSCVAFGYCISCVCRRIDIAPGNIVLMPLLLLGGLFIDPSDVPGVLRWVQYITPFRYGYYGLMRVFWRRVDEISCDDVATGATCAATTGLEVLANKGISNRSVVSDLMLLLALSVGFRVIGYIALAVNVGKRK</sequence>
<comment type="subcellular location">
    <subcellularLocation>
        <location evidence="1">Membrane</location>
        <topology evidence="1">Multi-pass membrane protein</topology>
    </subcellularLocation>
</comment>
<evidence type="ECO:0000256" key="3">
    <source>
        <dbReference type="ARBA" id="ARBA00022692"/>
    </source>
</evidence>
<dbReference type="PANTHER" id="PTHR19241">
    <property type="entry name" value="ATP-BINDING CASSETTE TRANSPORTER"/>
    <property type="match status" value="1"/>
</dbReference>